<dbReference type="GO" id="GO:0017089">
    <property type="term" value="F:glycolipid transfer activity"/>
    <property type="evidence" value="ECO:0007669"/>
    <property type="project" value="TreeGrafter"/>
</dbReference>
<feature type="region of interest" description="Disordered" evidence="5">
    <location>
        <begin position="159"/>
        <end position="183"/>
    </location>
</feature>
<keyword evidence="2 4" id="KW-0732">Signal</keyword>
<dbReference type="GO" id="GO:0001530">
    <property type="term" value="F:lipopolysaccharide binding"/>
    <property type="evidence" value="ECO:0007669"/>
    <property type="project" value="InterPro"/>
</dbReference>
<dbReference type="GO" id="GO:0015920">
    <property type="term" value="P:lipopolysaccharide transport"/>
    <property type="evidence" value="ECO:0007669"/>
    <property type="project" value="UniProtKB-UniRule"/>
</dbReference>
<feature type="signal peptide" evidence="4">
    <location>
        <begin position="1"/>
        <end position="22"/>
    </location>
</feature>
<comment type="subcellular location">
    <subcellularLocation>
        <location evidence="4">Periplasm</location>
    </subcellularLocation>
</comment>
<comment type="similarity">
    <text evidence="4">Belongs to the LptA family.</text>
</comment>
<keyword evidence="3 4" id="KW-0574">Periplasm</keyword>
<dbReference type="GeneID" id="67183654"/>
<evidence type="ECO:0000313" key="8">
    <source>
        <dbReference type="Proteomes" id="UP000006683"/>
    </source>
</evidence>
<dbReference type="InterPro" id="IPR014340">
    <property type="entry name" value="LptA"/>
</dbReference>
<dbReference type="RefSeq" id="WP_013346944.1">
    <property type="nucleotide sequence ID" value="NC_014541.1"/>
</dbReference>
<evidence type="ECO:0000256" key="3">
    <source>
        <dbReference type="ARBA" id="ARBA00022764"/>
    </source>
</evidence>
<gene>
    <name evidence="4" type="primary">lptA</name>
    <name evidence="7" type="ordered locus">Fbal_3440</name>
</gene>
<evidence type="ECO:0000313" key="7">
    <source>
        <dbReference type="EMBL" id="ADN77638.1"/>
    </source>
</evidence>
<dbReference type="InterPro" id="IPR005653">
    <property type="entry name" value="OstA-like_N"/>
</dbReference>
<dbReference type="PANTHER" id="PTHR36504">
    <property type="entry name" value="LIPOPOLYSACCHARIDE EXPORT SYSTEM PROTEIN LPTA"/>
    <property type="match status" value="1"/>
</dbReference>
<dbReference type="Gene3D" id="2.60.450.10">
    <property type="entry name" value="Lipopolysaccharide (LPS) transport protein A like domain"/>
    <property type="match status" value="1"/>
</dbReference>
<dbReference type="STRING" id="550540.Fbal_3440"/>
<keyword evidence="8" id="KW-1185">Reference proteome</keyword>
<dbReference type="NCBIfam" id="TIGR03002">
    <property type="entry name" value="outer_YhbN_LptA"/>
    <property type="match status" value="1"/>
</dbReference>
<feature type="domain" description="Organic solvent tolerance-like N-terminal" evidence="6">
    <location>
        <begin position="32"/>
        <end position="142"/>
    </location>
</feature>
<proteinExistence type="inferred from homology"/>
<evidence type="ECO:0000259" key="6">
    <source>
        <dbReference type="Pfam" id="PF03968"/>
    </source>
</evidence>
<dbReference type="KEGG" id="fbl:Fbal_3440"/>
<dbReference type="GO" id="GO:0030288">
    <property type="term" value="C:outer membrane-bounded periplasmic space"/>
    <property type="evidence" value="ECO:0007669"/>
    <property type="project" value="TreeGrafter"/>
</dbReference>
<sequence length="183" mass="20086" precursor="true">MKCRKFLALLMTGALLSAPALALDDDYRQPIKVTSDNSSADIQSYTLIYSGNVRIVQGSMEIKADELKVISSAEKGNEVMIATGKPATYTQMMENGLPAEAQAKEIRYEVRTRQLTLSGDAQLSQAGSLMRGNTISYNVEKQQLIAEGKEDEQITTIFLPADLDTENQSETEPKPEPEAEPKP</sequence>
<dbReference type="PANTHER" id="PTHR36504:SF1">
    <property type="entry name" value="LIPOPOLYSACCHARIDE EXPORT SYSTEM PROTEIN LPTA"/>
    <property type="match status" value="1"/>
</dbReference>
<dbReference type="Proteomes" id="UP000006683">
    <property type="component" value="Chromosome"/>
</dbReference>
<dbReference type="AlphaFoldDB" id="E1SMC9"/>
<protein>
    <recommendedName>
        <fullName evidence="4">Lipopolysaccharide export system protein LptA</fullName>
    </recommendedName>
</protein>
<organism evidence="7 8">
    <name type="scientific">Ferrimonas balearica (strain DSM 9799 / CCM 4581 / KCTC 23876 / PAT)</name>
    <dbReference type="NCBI Taxonomy" id="550540"/>
    <lineage>
        <taxon>Bacteria</taxon>
        <taxon>Pseudomonadati</taxon>
        <taxon>Pseudomonadota</taxon>
        <taxon>Gammaproteobacteria</taxon>
        <taxon>Alteromonadales</taxon>
        <taxon>Ferrimonadaceae</taxon>
        <taxon>Ferrimonas</taxon>
    </lineage>
</organism>
<dbReference type="EMBL" id="CP002209">
    <property type="protein sequence ID" value="ADN77638.1"/>
    <property type="molecule type" value="Genomic_DNA"/>
</dbReference>
<evidence type="ECO:0000256" key="4">
    <source>
        <dbReference type="HAMAP-Rule" id="MF_01914"/>
    </source>
</evidence>
<feature type="chain" id="PRO_5009010571" description="Lipopolysaccharide export system protein LptA" evidence="4">
    <location>
        <begin position="23"/>
        <end position="183"/>
    </location>
</feature>
<evidence type="ECO:0000256" key="2">
    <source>
        <dbReference type="ARBA" id="ARBA00022729"/>
    </source>
</evidence>
<feature type="compositionally biased region" description="Basic and acidic residues" evidence="5">
    <location>
        <begin position="171"/>
        <end position="183"/>
    </location>
</feature>
<reference evidence="7 8" key="1">
    <citation type="journal article" date="2010" name="Stand. Genomic Sci.">
        <title>Complete genome sequence of Ferrimonas balearica type strain (PAT).</title>
        <authorList>
            <person name="Nolan M."/>
            <person name="Sikorski J."/>
            <person name="Davenport K."/>
            <person name="Lucas S."/>
            <person name="Glavina Del Rio T."/>
            <person name="Tice H."/>
            <person name="Cheng J."/>
            <person name="Goodwin L."/>
            <person name="Pitluck S."/>
            <person name="Liolios K."/>
            <person name="Ivanova N."/>
            <person name="Mavromatis K."/>
            <person name="Ovchinnikova G."/>
            <person name="Pati A."/>
            <person name="Chen A."/>
            <person name="Palaniappan K."/>
            <person name="Land M."/>
            <person name="Hauser L."/>
            <person name="Chang Y."/>
            <person name="Jeffries C."/>
            <person name="Tapia R."/>
            <person name="Brettin T."/>
            <person name="Detter J."/>
            <person name="Han C."/>
            <person name="Yasawong M."/>
            <person name="Rohde M."/>
            <person name="Tindall B."/>
            <person name="Goker M."/>
            <person name="Woyke T."/>
            <person name="Bristow J."/>
            <person name="Eisen J."/>
            <person name="Markowitz V."/>
            <person name="Hugenholtz P."/>
            <person name="Kyrpides N."/>
            <person name="Klenk H."/>
            <person name="Lapidus A."/>
        </authorList>
    </citation>
    <scope>NUCLEOTIDE SEQUENCE [LARGE SCALE GENOMIC DNA]</scope>
    <source>
        <strain evidence="8">DSM 9799 / CCM 4581 / KCTC 23876 / PAT</strain>
    </source>
</reference>
<evidence type="ECO:0000256" key="1">
    <source>
        <dbReference type="ARBA" id="ARBA00022448"/>
    </source>
</evidence>
<dbReference type="eggNOG" id="COG1934">
    <property type="taxonomic scope" value="Bacteria"/>
</dbReference>
<comment type="subunit">
    <text evidence="4">Component of the lipopolysaccharide transport and assembly complex.</text>
</comment>
<name>E1SMC9_FERBD</name>
<keyword evidence="1 4" id="KW-0813">Transport</keyword>
<comment type="function">
    <text evidence="4">Involved in the assembly of lipopolysaccharide (LPS). Required for the translocation of LPS from the inner membrane to the outer membrane. May form a bridge between the inner membrane and the outer membrane, via interactions with LptC and LptD, thereby facilitating LPS transfer across the periplasm.</text>
</comment>
<dbReference type="GO" id="GO:0043165">
    <property type="term" value="P:Gram-negative-bacterium-type cell outer membrane assembly"/>
    <property type="evidence" value="ECO:0007669"/>
    <property type="project" value="UniProtKB-UniRule"/>
</dbReference>
<dbReference type="Pfam" id="PF03968">
    <property type="entry name" value="LptD_N"/>
    <property type="match status" value="1"/>
</dbReference>
<dbReference type="OrthoDB" id="5599500at2"/>
<dbReference type="InterPro" id="IPR052037">
    <property type="entry name" value="LPS_export_LptA"/>
</dbReference>
<dbReference type="HOGENOM" id="CLU_095993_2_0_6"/>
<accession>E1SMC9</accession>
<dbReference type="HAMAP" id="MF_01914">
    <property type="entry name" value="LPS_assembly_LptA"/>
    <property type="match status" value="1"/>
</dbReference>
<evidence type="ECO:0000256" key="5">
    <source>
        <dbReference type="SAM" id="MobiDB-lite"/>
    </source>
</evidence>
<dbReference type="GO" id="GO:0009279">
    <property type="term" value="C:cell outer membrane"/>
    <property type="evidence" value="ECO:0007669"/>
    <property type="project" value="TreeGrafter"/>
</dbReference>